<reference evidence="2 3" key="1">
    <citation type="submission" date="2018-09" db="EMBL/GenBank/DDBJ databases">
        <authorList>
            <person name="Livingstone P.G."/>
            <person name="Whitworth D.E."/>
        </authorList>
    </citation>
    <scope>NUCLEOTIDE SEQUENCE [LARGE SCALE GENOMIC DNA]</scope>
    <source>
        <strain evidence="2 3">CA031B</strain>
    </source>
</reference>
<evidence type="ECO:0000313" key="2">
    <source>
        <dbReference type="EMBL" id="RKI07414.1"/>
    </source>
</evidence>
<keyword evidence="1" id="KW-0812">Transmembrane</keyword>
<evidence type="ECO:0000256" key="1">
    <source>
        <dbReference type="SAM" id="Phobius"/>
    </source>
</evidence>
<feature type="transmembrane region" description="Helical" evidence="1">
    <location>
        <begin position="130"/>
        <end position="151"/>
    </location>
</feature>
<accession>A0ABX9QIV7</accession>
<feature type="transmembrane region" description="Helical" evidence="1">
    <location>
        <begin position="99"/>
        <end position="118"/>
    </location>
</feature>
<keyword evidence="1" id="KW-0472">Membrane</keyword>
<sequence>MSPQVAEPRAPEELPAAAVHPVALPETVPLTPELLISQLLRGGVLLSLSLVTCGMVMTFFRHPDYFSSPDALQRLTSPDSAPHRLSDVFEGVMAVRGQSFVMAGLLVMITVPVLRVALSLSIFRAQRDRAYAAITTGVLALLLLAFLLGGVE</sequence>
<protein>
    <submittedName>
        <fullName evidence="2">DUF1634 domain-containing protein</fullName>
    </submittedName>
</protein>
<dbReference type="InterPro" id="IPR012861">
    <property type="entry name" value="DUF1634"/>
</dbReference>
<feature type="transmembrane region" description="Helical" evidence="1">
    <location>
        <begin position="39"/>
        <end position="60"/>
    </location>
</feature>
<gene>
    <name evidence="2" type="ORF">D7Y13_17960</name>
</gene>
<proteinExistence type="predicted"/>
<name>A0ABX9QIV7_9BACT</name>
<organism evidence="2 3">
    <name type="scientific">Corallococcus praedator</name>
    <dbReference type="NCBI Taxonomy" id="2316724"/>
    <lineage>
        <taxon>Bacteria</taxon>
        <taxon>Pseudomonadati</taxon>
        <taxon>Myxococcota</taxon>
        <taxon>Myxococcia</taxon>
        <taxon>Myxococcales</taxon>
        <taxon>Cystobacterineae</taxon>
        <taxon>Myxococcaceae</taxon>
        <taxon>Corallococcus</taxon>
    </lineage>
</organism>
<dbReference type="Pfam" id="PF07843">
    <property type="entry name" value="DUF1634"/>
    <property type="match status" value="1"/>
</dbReference>
<comment type="caution">
    <text evidence="2">The sequence shown here is derived from an EMBL/GenBank/DDBJ whole genome shotgun (WGS) entry which is preliminary data.</text>
</comment>
<dbReference type="EMBL" id="RAWI01000125">
    <property type="protein sequence ID" value="RKI07414.1"/>
    <property type="molecule type" value="Genomic_DNA"/>
</dbReference>
<dbReference type="RefSeq" id="WP_120584629.1">
    <property type="nucleotide sequence ID" value="NZ_RAWI01000125.1"/>
</dbReference>
<keyword evidence="3" id="KW-1185">Reference proteome</keyword>
<evidence type="ECO:0000313" key="3">
    <source>
        <dbReference type="Proteomes" id="UP000278907"/>
    </source>
</evidence>
<dbReference type="Proteomes" id="UP000278907">
    <property type="component" value="Unassembled WGS sequence"/>
</dbReference>
<keyword evidence="1" id="KW-1133">Transmembrane helix</keyword>